<keyword evidence="3 5" id="KW-0472">Membrane</keyword>
<feature type="region of interest" description="Disordered" evidence="4">
    <location>
        <begin position="956"/>
        <end position="977"/>
    </location>
</feature>
<feature type="transmembrane region" description="Helical" evidence="5">
    <location>
        <begin position="123"/>
        <end position="143"/>
    </location>
</feature>
<evidence type="ECO:0000313" key="7">
    <source>
        <dbReference type="Proteomes" id="UP000626109"/>
    </source>
</evidence>
<comment type="caution">
    <text evidence="6">The sequence shown here is derived from an EMBL/GenBank/DDBJ whole genome shotgun (WGS) entry which is preliminary data.</text>
</comment>
<feature type="transmembrane region" description="Helical" evidence="5">
    <location>
        <begin position="79"/>
        <end position="102"/>
    </location>
</feature>
<evidence type="ECO:0000256" key="4">
    <source>
        <dbReference type="SAM" id="MobiDB-lite"/>
    </source>
</evidence>
<evidence type="ECO:0000256" key="5">
    <source>
        <dbReference type="SAM" id="Phobius"/>
    </source>
</evidence>
<evidence type="ECO:0000256" key="3">
    <source>
        <dbReference type="ARBA" id="ARBA00023136"/>
    </source>
</evidence>
<evidence type="ECO:0000313" key="6">
    <source>
        <dbReference type="EMBL" id="CAE8682435.1"/>
    </source>
</evidence>
<feature type="transmembrane region" description="Helical" evidence="5">
    <location>
        <begin position="198"/>
        <end position="215"/>
    </location>
</feature>
<dbReference type="GO" id="GO:0016020">
    <property type="term" value="C:membrane"/>
    <property type="evidence" value="ECO:0007669"/>
    <property type="project" value="UniProtKB-SubCell"/>
</dbReference>
<evidence type="ECO:0000256" key="2">
    <source>
        <dbReference type="ARBA" id="ARBA00022692"/>
    </source>
</evidence>
<organism evidence="6 7">
    <name type="scientific">Polarella glacialis</name>
    <name type="common">Dinoflagellate</name>
    <dbReference type="NCBI Taxonomy" id="89957"/>
    <lineage>
        <taxon>Eukaryota</taxon>
        <taxon>Sar</taxon>
        <taxon>Alveolata</taxon>
        <taxon>Dinophyceae</taxon>
        <taxon>Suessiales</taxon>
        <taxon>Suessiaceae</taxon>
        <taxon>Polarella</taxon>
    </lineage>
</organism>
<dbReference type="AlphaFoldDB" id="A0A813JTD5"/>
<name>A0A813JTD5_POLGL</name>
<dbReference type="SUPFAM" id="SSF103506">
    <property type="entry name" value="Mitochondrial carrier"/>
    <property type="match status" value="1"/>
</dbReference>
<evidence type="ECO:0000256" key="1">
    <source>
        <dbReference type="ARBA" id="ARBA00004370"/>
    </source>
</evidence>
<reference evidence="6" key="1">
    <citation type="submission" date="2021-02" db="EMBL/GenBank/DDBJ databases">
        <authorList>
            <person name="Dougan E. K."/>
            <person name="Rhodes N."/>
            <person name="Thang M."/>
            <person name="Chan C."/>
        </authorList>
    </citation>
    <scope>NUCLEOTIDE SEQUENCE</scope>
</reference>
<accession>A0A813JTD5</accession>
<dbReference type="Proteomes" id="UP000626109">
    <property type="component" value="Unassembled WGS sequence"/>
</dbReference>
<gene>
    <name evidence="6" type="ORF">PGLA2088_LOCUS22939</name>
</gene>
<keyword evidence="2 5" id="KW-0812">Transmembrane</keyword>
<dbReference type="Gene3D" id="1.50.40.10">
    <property type="entry name" value="Mitochondrial carrier domain"/>
    <property type="match status" value="1"/>
</dbReference>
<sequence length="977" mass="107776">MDAPFASSGGLRLRARRMEAVSGAWLEGLSRPEAQLMLHSLPRAVIAWSLIFNIGVLLLDMLPPSLGAPRRVLLPTHHLFVATCCAAGAFSALLCAALRFCCGACRRRRLLRCCGQQTARSTEGWLAVATVALYAAVALMYSLRLPGDSPPEPLAVMVAHGSLGFRLAATGEFLLQLAAVWAADCIRYEDKPIPARKLWGYSGLAGVWCLTLCGPTDGTAGDVGDHALVLAGCSARVMLFLYCLAHVGQRCFCCHRVDDWRSLAGLSCRPGRQRLRYLIYHLMRRPWLLIAVHLPIGYPLMPLAPFACAMRGGFALLLLALLRPAQEEAVDVSASSLEREMRESFDLGLALKLGDFAISAYYGGEPPPQAIEVRGCHRSALNGLYDRSADDPFRHVYVQRLSSAGSVRAHLRATPHGEWELSSSPSLQAGVRWAHAKDSASSPDRVRGQWMEWHEASIGPNPNLRIVSADPVLPEPRFERHGACAQTDMHWALHEEEGSLATRSKLGLPPSPSEASSQESGDEVSIVLAFRGTASVQNVFSDLNFALRPLELGGEMSDVGVPGTILCGDLSTRVLSIGGGCTKYLTLQYLNYARWTSQQHSCGITQVTLVNETVHWAMKVPLAIGLYGVFLDAGLGPHLGLCAGVALSSAGEVALTGWSERFGVHMGLRQIRSYSESYRISRDARGGALKGAWAGAGGLWVRNFAWNFSFFEWKRYLHNAVDKTPQGAPTWFCAHLDWLRSLDKKNQANFLTFEAATLGTYLTFFNMAGDNIKTKMQYDPVQYPSFTGTVKQIWSQHGLVGFARGSLFKGIYLILGETIRHYGIFREEMKATAQTRSWWGRVWDAELGRDDSASRRDSKCGGMDYRSTPFDLITTLPMGSEYRPVGREVWMDDAGGHTFAMSWAMQDILPERNSLSHHRMLEYCSRMNKAFHQQHGQDFPSAWRYIPSLQHAFQTPGLKPRVPAQADQVEQPEYGEP</sequence>
<feature type="transmembrane region" description="Helical" evidence="5">
    <location>
        <begin position="41"/>
        <end position="59"/>
    </location>
</feature>
<proteinExistence type="predicted"/>
<keyword evidence="5" id="KW-1133">Transmembrane helix</keyword>
<dbReference type="InterPro" id="IPR023395">
    <property type="entry name" value="MCP_dom_sf"/>
</dbReference>
<feature type="transmembrane region" description="Helical" evidence="5">
    <location>
        <begin position="163"/>
        <end position="186"/>
    </location>
</feature>
<protein>
    <submittedName>
        <fullName evidence="6">Uncharacterized protein</fullName>
    </submittedName>
</protein>
<feature type="transmembrane region" description="Helical" evidence="5">
    <location>
        <begin position="227"/>
        <end position="247"/>
    </location>
</feature>
<comment type="subcellular location">
    <subcellularLocation>
        <location evidence="1">Membrane</location>
    </subcellularLocation>
</comment>
<dbReference type="EMBL" id="CAJNNW010026071">
    <property type="protein sequence ID" value="CAE8682435.1"/>
    <property type="molecule type" value="Genomic_DNA"/>
</dbReference>